<dbReference type="RefSeq" id="WP_154768257.1">
    <property type="nucleotide sequence ID" value="NZ_WLYK01000002.1"/>
</dbReference>
<evidence type="ECO:0000256" key="6">
    <source>
        <dbReference type="SAM" id="MobiDB-lite"/>
    </source>
</evidence>
<dbReference type="Gene3D" id="3.40.640.10">
    <property type="entry name" value="Type I PLP-dependent aspartate aminotransferase-like (Major domain)"/>
    <property type="match status" value="1"/>
</dbReference>
<gene>
    <name evidence="7" type="ORF">GIS00_09900</name>
</gene>
<comment type="cofactor">
    <cofactor evidence="1 5">
        <name>pyridoxal 5'-phosphate</name>
        <dbReference type="ChEBI" id="CHEBI:597326"/>
    </cofactor>
</comment>
<dbReference type="InterPro" id="IPR000277">
    <property type="entry name" value="Cys/Met-Metab_PyrdxlP-dep_enz"/>
</dbReference>
<comment type="similarity">
    <text evidence="2 5">Belongs to the trans-sulfuration enzymes family.</text>
</comment>
<evidence type="ECO:0000256" key="1">
    <source>
        <dbReference type="ARBA" id="ARBA00001933"/>
    </source>
</evidence>
<evidence type="ECO:0000256" key="5">
    <source>
        <dbReference type="RuleBase" id="RU362118"/>
    </source>
</evidence>
<dbReference type="InterPro" id="IPR015421">
    <property type="entry name" value="PyrdxlP-dep_Trfase_major"/>
</dbReference>
<dbReference type="GO" id="GO:0030170">
    <property type="term" value="F:pyridoxal phosphate binding"/>
    <property type="evidence" value="ECO:0007669"/>
    <property type="project" value="InterPro"/>
</dbReference>
<dbReference type="Gene3D" id="3.90.1150.10">
    <property type="entry name" value="Aspartate Aminotransferase, domain 1"/>
    <property type="match status" value="1"/>
</dbReference>
<dbReference type="PROSITE" id="PS00868">
    <property type="entry name" value="CYS_MET_METAB_PP"/>
    <property type="match status" value="1"/>
</dbReference>
<dbReference type="GO" id="GO:0019346">
    <property type="term" value="P:transsulfuration"/>
    <property type="evidence" value="ECO:0007669"/>
    <property type="project" value="InterPro"/>
</dbReference>
<dbReference type="GO" id="GO:0005737">
    <property type="term" value="C:cytoplasm"/>
    <property type="evidence" value="ECO:0007669"/>
    <property type="project" value="TreeGrafter"/>
</dbReference>
<dbReference type="PANTHER" id="PTHR11808">
    <property type="entry name" value="TRANS-SULFURATION ENZYME FAMILY MEMBER"/>
    <property type="match status" value="1"/>
</dbReference>
<protein>
    <submittedName>
        <fullName evidence="7">PLP-dependent transferase</fullName>
    </submittedName>
</protein>
<proteinExistence type="inferred from homology"/>
<dbReference type="PIRSF" id="PIRSF001434">
    <property type="entry name" value="CGS"/>
    <property type="match status" value="1"/>
</dbReference>
<dbReference type="InterPro" id="IPR015424">
    <property type="entry name" value="PyrdxlP-dep_Trfase"/>
</dbReference>
<dbReference type="EMBL" id="WLYK01000002">
    <property type="protein sequence ID" value="MTD14259.1"/>
    <property type="molecule type" value="Genomic_DNA"/>
</dbReference>
<evidence type="ECO:0000256" key="2">
    <source>
        <dbReference type="ARBA" id="ARBA00009077"/>
    </source>
</evidence>
<dbReference type="GO" id="GO:0003962">
    <property type="term" value="F:cystathionine gamma-synthase activity"/>
    <property type="evidence" value="ECO:0007669"/>
    <property type="project" value="TreeGrafter"/>
</dbReference>
<dbReference type="GO" id="GO:0019343">
    <property type="term" value="P:cysteine biosynthetic process via cystathionine"/>
    <property type="evidence" value="ECO:0007669"/>
    <property type="project" value="TreeGrafter"/>
</dbReference>
<dbReference type="GO" id="GO:0004123">
    <property type="term" value="F:cystathionine gamma-lyase activity"/>
    <property type="evidence" value="ECO:0007669"/>
    <property type="project" value="TreeGrafter"/>
</dbReference>
<accession>A0A7K1FLJ4</accession>
<evidence type="ECO:0000313" key="8">
    <source>
        <dbReference type="Proteomes" id="UP000460221"/>
    </source>
</evidence>
<dbReference type="InterPro" id="IPR015422">
    <property type="entry name" value="PyrdxlP-dep_Trfase_small"/>
</dbReference>
<comment type="caution">
    <text evidence="7">The sequence shown here is derived from an EMBL/GenBank/DDBJ whole genome shotgun (WGS) entry which is preliminary data.</text>
</comment>
<keyword evidence="8" id="KW-1185">Reference proteome</keyword>
<sequence>MSAPRRATLAVSAGRPAHEPGNPVNAPIGASVTFHAGKDPVYLRQTGSDVLQGLEEAIGALEGGRALAFSSGMGATAAALDAVPVGAVVVAPRMCYSGTSSLLERHVADGRLVVRFVEISDTAAVVAALEAEPAPALLWVETPTNPLVGIADLPALVAAAHRVGAAVAVDSTWNSPVLLRPLEHGADLVMHSATKYLGGHSDLLMGVLVTADDARFDDLLRRRTLGGAFPGTLECFLALRGLRTLDVRMERAQANAGELARRLDADPRVEKVLYPGLPDFPGHDIVARDHDGFGAMMSFLVAGGADAAEAVCGRVRLVSHGTSLGGVESLLERRARYAVDAANGTPENLLRFSVGIEHVEDLWSDLDQALG</sequence>
<organism evidence="7 8">
    <name type="scientific">Nakamurella alba</name>
    <dbReference type="NCBI Taxonomy" id="2665158"/>
    <lineage>
        <taxon>Bacteria</taxon>
        <taxon>Bacillati</taxon>
        <taxon>Actinomycetota</taxon>
        <taxon>Actinomycetes</taxon>
        <taxon>Nakamurellales</taxon>
        <taxon>Nakamurellaceae</taxon>
        <taxon>Nakamurella</taxon>
    </lineage>
</organism>
<keyword evidence="3 4" id="KW-0663">Pyridoxal phosphate</keyword>
<dbReference type="PANTHER" id="PTHR11808:SF15">
    <property type="entry name" value="CYSTATHIONINE GAMMA-LYASE"/>
    <property type="match status" value="1"/>
</dbReference>
<feature type="region of interest" description="Disordered" evidence="6">
    <location>
        <begin position="1"/>
        <end position="25"/>
    </location>
</feature>
<evidence type="ECO:0000256" key="3">
    <source>
        <dbReference type="ARBA" id="ARBA00022898"/>
    </source>
</evidence>
<evidence type="ECO:0000313" key="7">
    <source>
        <dbReference type="EMBL" id="MTD14259.1"/>
    </source>
</evidence>
<reference evidence="7 8" key="1">
    <citation type="submission" date="2019-11" db="EMBL/GenBank/DDBJ databases">
        <authorList>
            <person name="Jiang L.-Q."/>
        </authorList>
    </citation>
    <scope>NUCLEOTIDE SEQUENCE [LARGE SCALE GENOMIC DNA]</scope>
    <source>
        <strain evidence="7 8">YIM 132087</strain>
    </source>
</reference>
<dbReference type="AlphaFoldDB" id="A0A7K1FLJ4"/>
<dbReference type="Pfam" id="PF01053">
    <property type="entry name" value="Cys_Met_Meta_PP"/>
    <property type="match status" value="1"/>
</dbReference>
<dbReference type="SUPFAM" id="SSF53383">
    <property type="entry name" value="PLP-dependent transferases"/>
    <property type="match status" value="1"/>
</dbReference>
<keyword evidence="7" id="KW-0808">Transferase</keyword>
<name>A0A7K1FLJ4_9ACTN</name>
<evidence type="ECO:0000256" key="4">
    <source>
        <dbReference type="PIRSR" id="PIRSR001434-2"/>
    </source>
</evidence>
<feature type="modified residue" description="N6-(pyridoxal phosphate)lysine" evidence="4">
    <location>
        <position position="195"/>
    </location>
</feature>
<dbReference type="InterPro" id="IPR054542">
    <property type="entry name" value="Cys_met_metab_PP"/>
</dbReference>
<dbReference type="Proteomes" id="UP000460221">
    <property type="component" value="Unassembled WGS sequence"/>
</dbReference>